<comment type="subcellular location">
    <subcellularLocation>
        <location evidence="1">Virion</location>
    </subcellularLocation>
</comment>
<proteinExistence type="predicted"/>
<dbReference type="RefSeq" id="WP_185655438.1">
    <property type="nucleotide sequence ID" value="NZ_JAARZS010000057.1"/>
</dbReference>
<comment type="caution">
    <text evidence="3">The sequence shown here is derived from an EMBL/GenBank/DDBJ whole genome shotgun (WGS) entry which is preliminary data.</text>
</comment>
<evidence type="ECO:0000313" key="4">
    <source>
        <dbReference type="Proteomes" id="UP000585696"/>
    </source>
</evidence>
<accession>A0A842FRL7</accession>
<dbReference type="SUPFAM" id="SSF56563">
    <property type="entry name" value="Major capsid protein gp5"/>
    <property type="match status" value="1"/>
</dbReference>
<dbReference type="Proteomes" id="UP000585696">
    <property type="component" value="Unassembled WGS sequence"/>
</dbReference>
<evidence type="ECO:0000313" key="3">
    <source>
        <dbReference type="EMBL" id="MBC2285739.1"/>
    </source>
</evidence>
<dbReference type="AlphaFoldDB" id="A0A842FRL7"/>
<evidence type="ECO:0000256" key="1">
    <source>
        <dbReference type="ARBA" id="ARBA00004328"/>
    </source>
</evidence>
<feature type="domain" description="Phage capsid-like C-terminal" evidence="2">
    <location>
        <begin position="97"/>
        <end position="359"/>
    </location>
</feature>
<reference evidence="3 4" key="1">
    <citation type="submission" date="2020-03" db="EMBL/GenBank/DDBJ databases">
        <title>Soil Listeria distribution.</title>
        <authorList>
            <person name="Liao J."/>
            <person name="Wiedmann M."/>
        </authorList>
    </citation>
    <scope>NUCLEOTIDE SEQUENCE [LARGE SCALE GENOMIC DNA]</scope>
    <source>
        <strain evidence="3 4">FSL L7-0054</strain>
    </source>
</reference>
<dbReference type="InterPro" id="IPR054612">
    <property type="entry name" value="Phage_capsid-like_C"/>
</dbReference>
<dbReference type="Pfam" id="PF05065">
    <property type="entry name" value="Phage_capsid"/>
    <property type="match status" value="1"/>
</dbReference>
<evidence type="ECO:0000259" key="2">
    <source>
        <dbReference type="Pfam" id="PF05065"/>
    </source>
</evidence>
<dbReference type="EMBL" id="JAARZS010000057">
    <property type="protein sequence ID" value="MBC2285739.1"/>
    <property type="molecule type" value="Genomic_DNA"/>
</dbReference>
<sequence>MINPDGAVLDARNALIEAFNADEPQQMERGFENFAAALQRDFQKQANDAARIAVEDSIALTNRGVNMLTGDEKAFYDKLIENKGLDNTEVTFPITVFERVFEYLEGNHELLKAIDFVNVTGITEWLYRKSDAEGATWSELTSEIQKELQNGFDKMTMNLFKLSAFIPIYNSTLELGAAWIDKFIVTLLSESLFIGLEKAIIAGTGKNQPIGMLKDLEKPVSGGGYDDKEAVILADLTPKSLGRDIMAPLTLDGKRAVPNVLLVVNPHDYWSIIFPAMTTLNAAGTYVQALPISATIVQSRYVDKGKMVAGMAQDYFMGIGSSGNIKSSEHYRFLEDQTVYVARQLANGRPKENQAFLVFDIAAIGEDTP</sequence>
<organism evidence="3 4">
    <name type="scientific">Listeria booriae</name>
    <dbReference type="NCBI Taxonomy" id="1552123"/>
    <lineage>
        <taxon>Bacteria</taxon>
        <taxon>Bacillati</taxon>
        <taxon>Bacillota</taxon>
        <taxon>Bacilli</taxon>
        <taxon>Bacillales</taxon>
        <taxon>Listeriaceae</taxon>
        <taxon>Listeria</taxon>
    </lineage>
</organism>
<dbReference type="NCBIfam" id="TIGR01554">
    <property type="entry name" value="major_cap_HK97"/>
    <property type="match status" value="1"/>
</dbReference>
<dbReference type="InterPro" id="IPR024455">
    <property type="entry name" value="Phage_capsid"/>
</dbReference>
<gene>
    <name evidence="3" type="ORF">HCB69_15300</name>
</gene>
<protein>
    <submittedName>
        <fullName evidence="3">Phage major capsid protein</fullName>
    </submittedName>
</protein>
<name>A0A842FRL7_9LIST</name>